<name>A0A7T7HHR4_9HYPH</name>
<keyword evidence="2" id="KW-0378">Hydrolase</keyword>
<dbReference type="RefSeq" id="WP_200334310.1">
    <property type="nucleotide sequence ID" value="NZ_CP066786.1"/>
</dbReference>
<dbReference type="PRINTS" id="PR00111">
    <property type="entry name" value="ABHYDROLASE"/>
</dbReference>
<reference evidence="2 3" key="1">
    <citation type="submission" date="2020-12" db="EMBL/GenBank/DDBJ databases">
        <authorList>
            <person name="Zheng R.K."/>
            <person name="Sun C.M."/>
        </authorList>
    </citation>
    <scope>NUCLEOTIDE SEQUENCE [LARGE SCALE GENOMIC DNA]</scope>
    <source>
        <strain evidence="2 3">ZRK001</strain>
    </source>
</reference>
<protein>
    <submittedName>
        <fullName evidence="2">Alpha/beta hydrolase</fullName>
    </submittedName>
</protein>
<feature type="domain" description="AB hydrolase-1" evidence="1">
    <location>
        <begin position="21"/>
        <end position="248"/>
    </location>
</feature>
<dbReference type="InterPro" id="IPR000073">
    <property type="entry name" value="AB_hydrolase_1"/>
</dbReference>
<dbReference type="KEGG" id="mlut:JET14_13990"/>
<dbReference type="Proteomes" id="UP000596083">
    <property type="component" value="Chromosome"/>
</dbReference>
<dbReference type="SUPFAM" id="SSF53474">
    <property type="entry name" value="alpha/beta-Hydrolases"/>
    <property type="match status" value="1"/>
</dbReference>
<dbReference type="InterPro" id="IPR050471">
    <property type="entry name" value="AB_hydrolase"/>
</dbReference>
<gene>
    <name evidence="2" type="ORF">JET14_13990</name>
</gene>
<dbReference type="AlphaFoldDB" id="A0A7T7HHR4"/>
<dbReference type="Gene3D" id="3.40.50.1820">
    <property type="entry name" value="alpha/beta hydrolase"/>
    <property type="match status" value="1"/>
</dbReference>
<evidence type="ECO:0000259" key="1">
    <source>
        <dbReference type="Pfam" id="PF00561"/>
    </source>
</evidence>
<dbReference type="GO" id="GO:0004806">
    <property type="term" value="F:triacylglycerol lipase activity"/>
    <property type="evidence" value="ECO:0007669"/>
    <property type="project" value="TreeGrafter"/>
</dbReference>
<accession>A0A7T7HHR4</accession>
<dbReference type="EMBL" id="CP066786">
    <property type="protein sequence ID" value="QQM29423.1"/>
    <property type="molecule type" value="Genomic_DNA"/>
</dbReference>
<dbReference type="GO" id="GO:0046503">
    <property type="term" value="P:glycerolipid catabolic process"/>
    <property type="evidence" value="ECO:0007669"/>
    <property type="project" value="TreeGrafter"/>
</dbReference>
<evidence type="ECO:0000313" key="2">
    <source>
        <dbReference type="EMBL" id="QQM29423.1"/>
    </source>
</evidence>
<dbReference type="InterPro" id="IPR029058">
    <property type="entry name" value="AB_hydrolase_fold"/>
</dbReference>
<dbReference type="PANTHER" id="PTHR43433:SF5">
    <property type="entry name" value="AB HYDROLASE-1 DOMAIN-CONTAINING PROTEIN"/>
    <property type="match status" value="1"/>
</dbReference>
<proteinExistence type="predicted"/>
<evidence type="ECO:0000313" key="3">
    <source>
        <dbReference type="Proteomes" id="UP000596083"/>
    </source>
</evidence>
<organism evidence="2 3">
    <name type="scientific">Martelella lutilitoris</name>
    <dbReference type="NCBI Taxonomy" id="2583532"/>
    <lineage>
        <taxon>Bacteria</taxon>
        <taxon>Pseudomonadati</taxon>
        <taxon>Pseudomonadota</taxon>
        <taxon>Alphaproteobacteria</taxon>
        <taxon>Hyphomicrobiales</taxon>
        <taxon>Aurantimonadaceae</taxon>
        <taxon>Martelella</taxon>
    </lineage>
</organism>
<dbReference type="Pfam" id="PF00561">
    <property type="entry name" value="Abhydrolase_1"/>
    <property type="match status" value="1"/>
</dbReference>
<dbReference type="PANTHER" id="PTHR43433">
    <property type="entry name" value="HYDROLASE, ALPHA/BETA FOLD FAMILY PROTEIN"/>
    <property type="match status" value="1"/>
</dbReference>
<sequence>MHFTTFRGGRVAYRLDGVGRTVVLVHGTGGDSEGNWGEIAPALSKNYQVLRPDYSGSGQTKDDGRALTVEFLSDQVLAAVDDAGIASFAVVGFSLGAAIAARIAADHPDRVSDLVLIAGFLQTDSRLKLQFELWRDLIETDRKAMARLILLTGFSPDALSSWGIDGVSQAAGDIVDTQDWQGMARQVALDLSLDVSDTIEKIEARTLVIGNTYDHMVAPSHSRKLAAALQDSAYAELPSGHLVPMERPDLVSDLISRFLAGP</sequence>